<dbReference type="EMBL" id="BAAAUV010000004">
    <property type="protein sequence ID" value="GAA3203702.1"/>
    <property type="molecule type" value="Genomic_DNA"/>
</dbReference>
<feature type="domain" description="CBU-0592-like" evidence="2">
    <location>
        <begin position="4"/>
        <end position="74"/>
    </location>
</feature>
<keyword evidence="1" id="KW-0472">Membrane</keyword>
<keyword evidence="4" id="KW-1185">Reference proteome</keyword>
<dbReference type="Proteomes" id="UP001501237">
    <property type="component" value="Unassembled WGS sequence"/>
</dbReference>
<sequence>MLEATQIIGAMLVLFAYVGAQSRILDQDSYLYLVLNVVGSGMLALLALNGRDWGFLLLEGSWAAVTGVALCHRLAAGVTTEVETGVAAKVDAQV</sequence>
<dbReference type="InterPro" id="IPR058058">
    <property type="entry name" value="CBU_0592-like"/>
</dbReference>
<dbReference type="Pfam" id="PF26604">
    <property type="entry name" value="CBU_0592"/>
    <property type="match status" value="1"/>
</dbReference>
<gene>
    <name evidence="3" type="ORF">GCM10010468_17890</name>
</gene>
<dbReference type="NCBIfam" id="NF047864">
    <property type="entry name" value="CBU_0592_membra"/>
    <property type="match status" value="1"/>
</dbReference>
<accession>A0ABP6Q7H1</accession>
<protein>
    <recommendedName>
        <fullName evidence="2">CBU-0592-like domain-containing protein</fullName>
    </recommendedName>
</protein>
<evidence type="ECO:0000313" key="4">
    <source>
        <dbReference type="Proteomes" id="UP001501237"/>
    </source>
</evidence>
<keyword evidence="1" id="KW-1133">Transmembrane helix</keyword>
<evidence type="ECO:0000313" key="3">
    <source>
        <dbReference type="EMBL" id="GAA3203702.1"/>
    </source>
</evidence>
<name>A0ABP6Q7H1_9ACTN</name>
<evidence type="ECO:0000259" key="2">
    <source>
        <dbReference type="Pfam" id="PF26604"/>
    </source>
</evidence>
<reference evidence="4" key="1">
    <citation type="journal article" date="2019" name="Int. J. Syst. Evol. Microbiol.">
        <title>The Global Catalogue of Microorganisms (GCM) 10K type strain sequencing project: providing services to taxonomists for standard genome sequencing and annotation.</title>
        <authorList>
            <consortium name="The Broad Institute Genomics Platform"/>
            <consortium name="The Broad Institute Genome Sequencing Center for Infectious Disease"/>
            <person name="Wu L."/>
            <person name="Ma J."/>
        </authorList>
    </citation>
    <scope>NUCLEOTIDE SEQUENCE [LARGE SCALE GENOMIC DNA]</scope>
    <source>
        <strain evidence="4">JCM 9377</strain>
    </source>
</reference>
<organism evidence="3 4">
    <name type="scientific">Actinocorallia longicatena</name>
    <dbReference type="NCBI Taxonomy" id="111803"/>
    <lineage>
        <taxon>Bacteria</taxon>
        <taxon>Bacillati</taxon>
        <taxon>Actinomycetota</taxon>
        <taxon>Actinomycetes</taxon>
        <taxon>Streptosporangiales</taxon>
        <taxon>Thermomonosporaceae</taxon>
        <taxon>Actinocorallia</taxon>
    </lineage>
</organism>
<proteinExistence type="predicted"/>
<comment type="caution">
    <text evidence="3">The sequence shown here is derived from an EMBL/GenBank/DDBJ whole genome shotgun (WGS) entry which is preliminary data.</text>
</comment>
<evidence type="ECO:0000256" key="1">
    <source>
        <dbReference type="SAM" id="Phobius"/>
    </source>
</evidence>
<keyword evidence="1" id="KW-0812">Transmembrane</keyword>
<feature type="transmembrane region" description="Helical" evidence="1">
    <location>
        <begin position="30"/>
        <end position="48"/>
    </location>
</feature>